<dbReference type="CDD" id="cd01990">
    <property type="entry name" value="LarE-like"/>
    <property type="match status" value="1"/>
</dbReference>
<dbReference type="PANTHER" id="PTHR43169">
    <property type="entry name" value="EXSB FAMILY PROTEIN"/>
    <property type="match status" value="1"/>
</dbReference>
<dbReference type="EMBL" id="BAABJQ010000003">
    <property type="protein sequence ID" value="GAA5180719.1"/>
    <property type="molecule type" value="Genomic_DNA"/>
</dbReference>
<evidence type="ECO:0000259" key="1">
    <source>
        <dbReference type="Pfam" id="PF02540"/>
    </source>
</evidence>
<accession>A0ABP9RNZ8</accession>
<gene>
    <name evidence="2" type="primary">larE</name>
    <name evidence="2" type="ORF">GCM10023322_13660</name>
</gene>
<proteinExistence type="predicted"/>
<evidence type="ECO:0000313" key="3">
    <source>
        <dbReference type="Proteomes" id="UP001501570"/>
    </source>
</evidence>
<evidence type="ECO:0000313" key="2">
    <source>
        <dbReference type="EMBL" id="GAA5180719.1"/>
    </source>
</evidence>
<dbReference type="InterPro" id="IPR022310">
    <property type="entry name" value="NAD/GMP_synthase"/>
</dbReference>
<keyword evidence="3" id="KW-1185">Reference proteome</keyword>
<dbReference type="RefSeq" id="WP_345627128.1">
    <property type="nucleotide sequence ID" value="NZ_BAABJQ010000003.1"/>
</dbReference>
<comment type="caution">
    <text evidence="2">The sequence shown here is derived from an EMBL/GenBank/DDBJ whole genome shotgun (WGS) entry which is preliminary data.</text>
</comment>
<dbReference type="PANTHER" id="PTHR43169:SF2">
    <property type="entry name" value="NAD_GMP SYNTHASE DOMAIN-CONTAINING PROTEIN"/>
    <property type="match status" value="1"/>
</dbReference>
<name>A0ABP9RNZ8_9ACTN</name>
<dbReference type="NCBIfam" id="TIGR00268">
    <property type="entry name" value="ATP-dependent sacrificial sulfur transferase LarE"/>
    <property type="match status" value="1"/>
</dbReference>
<organism evidence="2 3">
    <name type="scientific">Rugosimonospora acidiphila</name>
    <dbReference type="NCBI Taxonomy" id="556531"/>
    <lineage>
        <taxon>Bacteria</taxon>
        <taxon>Bacillati</taxon>
        <taxon>Actinomycetota</taxon>
        <taxon>Actinomycetes</taxon>
        <taxon>Micromonosporales</taxon>
        <taxon>Micromonosporaceae</taxon>
        <taxon>Rugosimonospora</taxon>
    </lineage>
</organism>
<dbReference type="InterPro" id="IPR014729">
    <property type="entry name" value="Rossmann-like_a/b/a_fold"/>
</dbReference>
<dbReference type="GO" id="GO:0016740">
    <property type="term" value="F:transferase activity"/>
    <property type="evidence" value="ECO:0007669"/>
    <property type="project" value="UniProtKB-KW"/>
</dbReference>
<dbReference type="Pfam" id="PF02540">
    <property type="entry name" value="NAD_synthase"/>
    <property type="match status" value="1"/>
</dbReference>
<dbReference type="PIRSF" id="PIRSF006661">
    <property type="entry name" value="PP-lp_UCP006661"/>
    <property type="match status" value="1"/>
</dbReference>
<keyword evidence="2" id="KW-0808">Transferase</keyword>
<feature type="domain" description="NAD/GMP synthase" evidence="1">
    <location>
        <begin position="25"/>
        <end position="88"/>
    </location>
</feature>
<dbReference type="Proteomes" id="UP001501570">
    <property type="component" value="Unassembled WGS sequence"/>
</dbReference>
<reference evidence="3" key="1">
    <citation type="journal article" date="2019" name="Int. J. Syst. Evol. Microbiol.">
        <title>The Global Catalogue of Microorganisms (GCM) 10K type strain sequencing project: providing services to taxonomists for standard genome sequencing and annotation.</title>
        <authorList>
            <consortium name="The Broad Institute Genomics Platform"/>
            <consortium name="The Broad Institute Genome Sequencing Center for Infectious Disease"/>
            <person name="Wu L."/>
            <person name="Ma J."/>
        </authorList>
    </citation>
    <scope>NUCLEOTIDE SEQUENCE [LARGE SCALE GENOMIC DNA]</scope>
    <source>
        <strain evidence="3">JCM 18304</strain>
    </source>
</reference>
<sequence>MHSPSRDVGPLADRLLAEFAGYGRTLVAFSGGVDSSVVLAAAVRALGTDDVAALTSVSDALPGTERDAAAEFCAQLGVAQHSVATQEMSNPGYRENGPRRCYFCKSTLLDAAREHAATHGFDTVVTGTNASDLAAGFRPGIRAAAERGARTPLADAGLDKEAVRGIARLWDLPTWDKPAAACLSSRIAFGVTISPARLARVERAEAAVRGLLTHRHPVRDLRVRDLGDAVRVELDAELVGPVRADPALAEAINEAGFAGVPLSVAAFRSGSMNELLPDPARWREG</sequence>
<dbReference type="SUPFAM" id="SSF52402">
    <property type="entry name" value="Adenine nucleotide alpha hydrolases-like"/>
    <property type="match status" value="1"/>
</dbReference>
<dbReference type="InterPro" id="IPR052188">
    <property type="entry name" value="Ni-pincer_cofactor_biosynth"/>
</dbReference>
<dbReference type="Gene3D" id="3.40.50.620">
    <property type="entry name" value="HUPs"/>
    <property type="match status" value="1"/>
</dbReference>
<protein>
    <submittedName>
        <fullName evidence="2">ATP-dependent sacrificial sulfur transferase LarE</fullName>
    </submittedName>
</protein>
<dbReference type="InterPro" id="IPR005232">
    <property type="entry name" value="LarE"/>
</dbReference>